<dbReference type="EMBL" id="LPUR01000001">
    <property type="protein sequence ID" value="KXH85869.1"/>
    <property type="molecule type" value="Genomic_DNA"/>
</dbReference>
<accession>A0A135WLX0</accession>
<dbReference type="Proteomes" id="UP000070513">
    <property type="component" value="Unassembled WGS sequence"/>
</dbReference>
<evidence type="ECO:0000313" key="1">
    <source>
        <dbReference type="EMBL" id="KXH85869.1"/>
    </source>
</evidence>
<evidence type="ECO:0008006" key="3">
    <source>
        <dbReference type="Google" id="ProtNLM"/>
    </source>
</evidence>
<evidence type="ECO:0000313" key="2">
    <source>
        <dbReference type="Proteomes" id="UP000070513"/>
    </source>
</evidence>
<gene>
    <name evidence="1" type="ORF">AU378_09050</name>
</gene>
<protein>
    <recommendedName>
        <fullName evidence="3">Trimeric autotransporter adhesin YadA-like head domain-containing protein</fullName>
    </recommendedName>
</protein>
<comment type="caution">
    <text evidence="1">The sequence shown here is derived from an EMBL/GenBank/DDBJ whole genome shotgun (WGS) entry which is preliminary data.</text>
</comment>
<name>A0A135WLX0_9FLAO</name>
<dbReference type="AlphaFoldDB" id="A0A135WLX0"/>
<reference evidence="2" key="1">
    <citation type="submission" date="2015-12" db="EMBL/GenBank/DDBJ databases">
        <title>Genome sequence of a biocontrol rhizobacterium Chryseobacterium kwangjuense strain KJ1R5 isolated from pepper (Capsicum annuum L.).</title>
        <authorList>
            <person name="Jeong J.-J."/>
            <person name="Park H."/>
            <person name="Mannaa M."/>
            <person name="Sang M.K."/>
            <person name="Choi I.-G."/>
            <person name="Kim K.D."/>
        </authorList>
    </citation>
    <scope>NUCLEOTIDE SEQUENCE [LARGE SCALE GENOMIC DNA]</scope>
    <source>
        <strain evidence="2">KJ1R5</strain>
    </source>
</reference>
<organism evidence="1 2">
    <name type="scientific">Chryseobacterium kwangjuense</name>
    <dbReference type="NCBI Taxonomy" id="267125"/>
    <lineage>
        <taxon>Bacteria</taxon>
        <taxon>Pseudomonadati</taxon>
        <taxon>Bacteroidota</taxon>
        <taxon>Flavobacteriia</taxon>
        <taxon>Flavobacteriales</taxon>
        <taxon>Weeksellaceae</taxon>
        <taxon>Chryseobacterium group</taxon>
        <taxon>Chryseobacterium</taxon>
    </lineage>
</organism>
<proteinExistence type="predicted"/>
<sequence>MYFGISAQVGINTNQGQATLDVVGFPSNSAKLDGIIAPRLTGTQLRAKTYTSAQNGAMVYVTQADSAPAGQTVNVTAVGYYYFDGSVWVKTSSGGNAVTSFSSGNLSPLFTTSVATATTTPALSFNLTNAPANTIFGNNTAAAAGPNYFSAAALAINGDVVGTLGTTTVAKINGSPLGNLGSVVNGQVLTFNGTNWVPVTPAVQSSDWRVTGNTDVTASGVSASVGSAASGVTNLKYLGTQNANDLVFVANGTIRGVISSSTGSLTGGGTDGDSYLAWGSKNTVNTTATYNNAIALGYNNTVNSGGQPAHANTAVAIGKGNTVNQNGVAVGYGNTTLGGYALGSGNNIQGGTAMGFKNTSGGNFNIIGNGFNAGSYPANSFIGPAGTTPGSNIYSNKYHIFNAQDTSSGNVLQSFVGVNTLLTASQEADVKVAKAVQIVGTVDATMTCNANNEGSIRYLVNSTTAPTSGNFQGCRRTSATTFAWAQLN</sequence>
<reference evidence="1 2" key="2">
    <citation type="journal article" date="2016" name="Genome Announc.">
        <title>Draft Genome Sequence of a Biocontrol Rhizobacterium, Chryseobacterium kwangjuense Strain KJ1R5, Isolated from Pepper (Capsicum annuum).</title>
        <authorList>
            <person name="Jeong J.J."/>
            <person name="Park H."/>
            <person name="Park B.H."/>
            <person name="Mannaa M."/>
            <person name="Sang M.K."/>
            <person name="Choi I.G."/>
            <person name="Kim K.D."/>
        </authorList>
    </citation>
    <scope>NUCLEOTIDE SEQUENCE [LARGE SCALE GENOMIC DNA]</scope>
    <source>
        <strain evidence="1 2">KJ1R5</strain>
    </source>
</reference>